<dbReference type="EMBL" id="JAFEJU010000004">
    <property type="protein sequence ID" value="MBT1175171.1"/>
    <property type="molecule type" value="Genomic_DNA"/>
</dbReference>
<gene>
    <name evidence="2" type="ORF">JS530_06620</name>
</gene>
<protein>
    <submittedName>
        <fullName evidence="2">Uncharacterized protein</fullName>
    </submittedName>
</protein>
<dbReference type="Proteomes" id="UP000711736">
    <property type="component" value="Unassembled WGS sequence"/>
</dbReference>
<comment type="caution">
    <text evidence="2">The sequence shown here is derived from an EMBL/GenBank/DDBJ whole genome shotgun (WGS) entry which is preliminary data.</text>
</comment>
<feature type="compositionally biased region" description="Polar residues" evidence="1">
    <location>
        <begin position="161"/>
        <end position="170"/>
    </location>
</feature>
<dbReference type="RefSeq" id="WP_214376398.1">
    <property type="nucleotide sequence ID" value="NZ_JAFEJU010000004.1"/>
</dbReference>
<dbReference type="InterPro" id="IPR057369">
    <property type="entry name" value="VG15"/>
</dbReference>
<proteinExistence type="predicted"/>
<evidence type="ECO:0000313" key="2">
    <source>
        <dbReference type="EMBL" id="MBT1175171.1"/>
    </source>
</evidence>
<accession>A0ABS5UX13</accession>
<feature type="compositionally biased region" description="Basic and acidic residues" evidence="1">
    <location>
        <begin position="171"/>
        <end position="194"/>
    </location>
</feature>
<name>A0ABS5UX13_9BIFI</name>
<keyword evidence="3" id="KW-1185">Reference proteome</keyword>
<organism evidence="2 3">
    <name type="scientific">Bifidobacterium colobi</name>
    <dbReference type="NCBI Taxonomy" id="2809026"/>
    <lineage>
        <taxon>Bacteria</taxon>
        <taxon>Bacillati</taxon>
        <taxon>Actinomycetota</taxon>
        <taxon>Actinomycetes</taxon>
        <taxon>Bifidobacteriales</taxon>
        <taxon>Bifidobacteriaceae</taxon>
        <taxon>Bifidobacterium</taxon>
    </lineage>
</organism>
<evidence type="ECO:0000313" key="3">
    <source>
        <dbReference type="Proteomes" id="UP000711736"/>
    </source>
</evidence>
<sequence>MVGLLHAERYQLGEINCSRSRFPDAMKRGLVANVERMVRVGDRETIGKAVRNDPHGARYARIPNGPTCGFCIMLASRGTIEDMLTEKHYRETYVDTFIPQFEDDEPVSFDKWAMRQIAAEKWIRATVNGCSTEPNRSGHKGMGPIRLQRKSEWLNGWNAADSENNSGKPQNNRERGSRRGETRNSHWYDRWHHD</sequence>
<feature type="region of interest" description="Disordered" evidence="1">
    <location>
        <begin position="158"/>
        <end position="194"/>
    </location>
</feature>
<reference evidence="2 3" key="1">
    <citation type="journal article" date="2021" name="Environ. Microbiol.">
        <title>Genetic insights into the dark matter of the mammalian gut microbiota through targeted genome reconstruction.</title>
        <authorList>
            <person name="Lugli G.A."/>
            <person name="Alessandri G."/>
            <person name="Milani C."/>
            <person name="Viappiani A."/>
            <person name="Fontana F."/>
            <person name="Tarracchini C."/>
            <person name="Mancabelli L."/>
            <person name="Argentini C."/>
            <person name="Ruiz L."/>
            <person name="Margolles A."/>
            <person name="van Sinderen D."/>
            <person name="Turroni F."/>
            <person name="Ventura M."/>
        </authorList>
    </citation>
    <scope>NUCLEOTIDE SEQUENCE [LARGE SCALE GENOMIC DNA]</scope>
    <source>
        <strain evidence="2 3">LC6</strain>
    </source>
</reference>
<evidence type="ECO:0000256" key="1">
    <source>
        <dbReference type="SAM" id="MobiDB-lite"/>
    </source>
</evidence>
<dbReference type="Pfam" id="PF25310">
    <property type="entry name" value="VG15"/>
    <property type="match status" value="1"/>
</dbReference>